<protein>
    <recommendedName>
        <fullName evidence="4">NIPSNAP protein</fullName>
    </recommendedName>
</protein>
<proteinExistence type="predicted"/>
<feature type="signal peptide" evidence="1">
    <location>
        <begin position="1"/>
        <end position="23"/>
    </location>
</feature>
<keyword evidence="1" id="KW-0732">Signal</keyword>
<keyword evidence="3" id="KW-1185">Reference proteome</keyword>
<name>A0A1I1SA12_9FLAO</name>
<dbReference type="Proteomes" id="UP000199439">
    <property type="component" value="Unassembled WGS sequence"/>
</dbReference>
<dbReference type="STRING" id="870482.SAMN04487987_112113"/>
<evidence type="ECO:0000313" key="2">
    <source>
        <dbReference type="EMBL" id="SFD40703.1"/>
    </source>
</evidence>
<dbReference type="AlphaFoldDB" id="A0A1I1SA12"/>
<dbReference type="RefSeq" id="WP_139205275.1">
    <property type="nucleotide sequence ID" value="NZ_FOMI01000012.1"/>
</dbReference>
<evidence type="ECO:0000256" key="1">
    <source>
        <dbReference type="SAM" id="SignalP"/>
    </source>
</evidence>
<dbReference type="EMBL" id="FOMI01000012">
    <property type="protein sequence ID" value="SFD40703.1"/>
    <property type="molecule type" value="Genomic_DNA"/>
</dbReference>
<feature type="chain" id="PRO_5011698569" description="NIPSNAP protein" evidence="1">
    <location>
        <begin position="24"/>
        <end position="249"/>
    </location>
</feature>
<evidence type="ECO:0000313" key="3">
    <source>
        <dbReference type="Proteomes" id="UP000199439"/>
    </source>
</evidence>
<organism evidence="2 3">
    <name type="scientific">Algibacter pectinivorans</name>
    <dbReference type="NCBI Taxonomy" id="870482"/>
    <lineage>
        <taxon>Bacteria</taxon>
        <taxon>Pseudomonadati</taxon>
        <taxon>Bacteroidota</taxon>
        <taxon>Flavobacteriia</taxon>
        <taxon>Flavobacteriales</taxon>
        <taxon>Flavobacteriaceae</taxon>
        <taxon>Algibacter</taxon>
    </lineage>
</organism>
<sequence length="249" mass="28599">MKAIKTTLLLSLLLCFTTHICKAQKMYTVHQDNVKPAMVTQYEAVAKKLLKASKKHNVNTSWTAISTNELKYLYLTPIENFAALDERPFADMAKAMGDDFGKMFEEFNLCYDTHTDYNITLVEDLSYMEEGAPIIREGENYRNFYYLYFTPANAAKIREGIKAVKALYIEKGSTEYYRIYRNGFGTADQFYLVVISSKDEIDSAIKSKENDKVLGPDKWDAFSKVINNTSRVQEQTGKIRPELSYVPEK</sequence>
<gene>
    <name evidence="2" type="ORF">SAMN04487987_112113</name>
</gene>
<reference evidence="3" key="1">
    <citation type="submission" date="2016-10" db="EMBL/GenBank/DDBJ databases">
        <authorList>
            <person name="Varghese N."/>
            <person name="Submissions S."/>
        </authorList>
    </citation>
    <scope>NUCLEOTIDE SEQUENCE [LARGE SCALE GENOMIC DNA]</scope>
    <source>
        <strain evidence="3">DSM 25730</strain>
    </source>
</reference>
<dbReference type="OrthoDB" id="1426903at2"/>
<accession>A0A1I1SA12</accession>
<evidence type="ECO:0008006" key="4">
    <source>
        <dbReference type="Google" id="ProtNLM"/>
    </source>
</evidence>